<reference evidence="1 2" key="1">
    <citation type="submission" date="2024-06" db="EMBL/GenBank/DDBJ databases">
        <title>The Natural Products Discovery Center: Release of the First 8490 Sequenced Strains for Exploring Actinobacteria Biosynthetic Diversity.</title>
        <authorList>
            <person name="Kalkreuter E."/>
            <person name="Kautsar S.A."/>
            <person name="Yang D."/>
            <person name="Bader C.D."/>
            <person name="Teijaro C.N."/>
            <person name="Fluegel L."/>
            <person name="Davis C.M."/>
            <person name="Simpson J.R."/>
            <person name="Lauterbach L."/>
            <person name="Steele A.D."/>
            <person name="Gui C."/>
            <person name="Meng S."/>
            <person name="Li G."/>
            <person name="Viehrig K."/>
            <person name="Ye F."/>
            <person name="Su P."/>
            <person name="Kiefer A.F."/>
            <person name="Nichols A."/>
            <person name="Cepeda A.J."/>
            <person name="Yan W."/>
            <person name="Fan B."/>
            <person name="Jiang Y."/>
            <person name="Adhikari A."/>
            <person name="Zheng C.-J."/>
            <person name="Schuster L."/>
            <person name="Cowan T.M."/>
            <person name="Smanski M.J."/>
            <person name="Chevrette M.G."/>
            <person name="De Carvalho L.P.S."/>
            <person name="Shen B."/>
        </authorList>
    </citation>
    <scope>NUCLEOTIDE SEQUENCE [LARGE SCALE GENOMIC DNA]</scope>
    <source>
        <strain evidence="1 2">NPDC001694</strain>
    </source>
</reference>
<gene>
    <name evidence="1" type="ORF">ABT211_20985</name>
</gene>
<keyword evidence="2" id="KW-1185">Reference proteome</keyword>
<evidence type="ECO:0000313" key="2">
    <source>
        <dbReference type="Proteomes" id="UP001490365"/>
    </source>
</evidence>
<dbReference type="RefSeq" id="WP_351958224.1">
    <property type="nucleotide sequence ID" value="NZ_JBEOZM010000008.1"/>
</dbReference>
<organism evidence="1 2">
    <name type="scientific">Streptomyces sp. 900105755</name>
    <dbReference type="NCBI Taxonomy" id="3154389"/>
    <lineage>
        <taxon>Bacteria</taxon>
        <taxon>Bacillati</taxon>
        <taxon>Actinomycetota</taxon>
        <taxon>Actinomycetes</taxon>
        <taxon>Kitasatosporales</taxon>
        <taxon>Streptomycetaceae</taxon>
        <taxon>Streptomyces</taxon>
    </lineage>
</organism>
<dbReference type="EMBL" id="JBEOZM010000008">
    <property type="protein sequence ID" value="MER6269745.1"/>
    <property type="molecule type" value="Genomic_DNA"/>
</dbReference>
<evidence type="ECO:0000313" key="1">
    <source>
        <dbReference type="EMBL" id="MER6269745.1"/>
    </source>
</evidence>
<name>A0ABV1TI80_9ACTN</name>
<proteinExistence type="predicted"/>
<comment type="caution">
    <text evidence="1">The sequence shown here is derived from an EMBL/GenBank/DDBJ whole genome shotgun (WGS) entry which is preliminary data.</text>
</comment>
<dbReference type="Proteomes" id="UP001490365">
    <property type="component" value="Unassembled WGS sequence"/>
</dbReference>
<protein>
    <submittedName>
        <fullName evidence="1">Uncharacterized protein</fullName>
    </submittedName>
</protein>
<sequence>MPDDAVAHGPTDGGLAPPTDYGLVVPDGWFRIPLEPDGWKGPIRALAERVFDGQDDAVLLKREFSKALLARAEEGYENGGVELYISTTSIGPVPLSSSLLVTVVPPDQGFRLDAQGRSQEITAVELPFAGPATMRRTRTVPEVDDSSGNQLPVTVVDYAVGVPGTEAVLLLTFSTPLDMFADAMVELFEAVAKSLHWK</sequence>
<accession>A0ABV1TI80</accession>